<reference evidence="1 2" key="1">
    <citation type="submission" date="2024-04" db="EMBL/GenBank/DDBJ databases">
        <authorList>
            <person name="Rising A."/>
            <person name="Reimegard J."/>
            <person name="Sonavane S."/>
            <person name="Akerstrom W."/>
            <person name="Nylinder S."/>
            <person name="Hedman E."/>
            <person name="Kallberg Y."/>
        </authorList>
    </citation>
    <scope>NUCLEOTIDE SEQUENCE [LARGE SCALE GENOMIC DNA]</scope>
</reference>
<comment type="caution">
    <text evidence="1">The sequence shown here is derived from an EMBL/GenBank/DDBJ whole genome shotgun (WGS) entry which is preliminary data.</text>
</comment>
<keyword evidence="2" id="KW-1185">Reference proteome</keyword>
<feature type="non-terminal residue" evidence="1">
    <location>
        <position position="1"/>
    </location>
</feature>
<name>A0AAV2ACL0_9ARAC</name>
<dbReference type="AlphaFoldDB" id="A0AAV2ACL0"/>
<protein>
    <submittedName>
        <fullName evidence="1">Uncharacterized protein</fullName>
    </submittedName>
</protein>
<organism evidence="1 2">
    <name type="scientific">Larinioides sclopetarius</name>
    <dbReference type="NCBI Taxonomy" id="280406"/>
    <lineage>
        <taxon>Eukaryota</taxon>
        <taxon>Metazoa</taxon>
        <taxon>Ecdysozoa</taxon>
        <taxon>Arthropoda</taxon>
        <taxon>Chelicerata</taxon>
        <taxon>Arachnida</taxon>
        <taxon>Araneae</taxon>
        <taxon>Araneomorphae</taxon>
        <taxon>Entelegynae</taxon>
        <taxon>Araneoidea</taxon>
        <taxon>Araneidae</taxon>
        <taxon>Larinioides</taxon>
    </lineage>
</organism>
<evidence type="ECO:0000313" key="1">
    <source>
        <dbReference type="EMBL" id="CAL1281769.1"/>
    </source>
</evidence>
<accession>A0AAV2ACL0</accession>
<sequence length="40" mass="4706">RSSIHSLSRNTSSNYINLDRILKKPRLDSKNFCSMKNFFS</sequence>
<dbReference type="EMBL" id="CAXIEN010000149">
    <property type="protein sequence ID" value="CAL1281769.1"/>
    <property type="molecule type" value="Genomic_DNA"/>
</dbReference>
<evidence type="ECO:0000313" key="2">
    <source>
        <dbReference type="Proteomes" id="UP001497382"/>
    </source>
</evidence>
<proteinExistence type="predicted"/>
<gene>
    <name evidence="1" type="ORF">LARSCL_LOCUS11767</name>
</gene>
<dbReference type="Proteomes" id="UP001497382">
    <property type="component" value="Unassembled WGS sequence"/>
</dbReference>